<reference evidence="3" key="1">
    <citation type="journal article" date="2024" name="IScience">
        <title>Strigolactones Initiate the Formation of Haustorium-like Structures in Castilleja.</title>
        <authorList>
            <person name="Buerger M."/>
            <person name="Peterson D."/>
            <person name="Chory J."/>
        </authorList>
    </citation>
    <scope>NUCLEOTIDE SEQUENCE [LARGE SCALE GENOMIC DNA]</scope>
</reference>
<proteinExistence type="predicted"/>
<dbReference type="Proteomes" id="UP001632038">
    <property type="component" value="Unassembled WGS sequence"/>
</dbReference>
<dbReference type="Pfam" id="PF23310">
    <property type="entry name" value="TPR_27"/>
    <property type="match status" value="1"/>
</dbReference>
<keyword evidence="3" id="KW-1185">Reference proteome</keyword>
<feature type="domain" description="At2g35280-like TPR" evidence="1">
    <location>
        <begin position="69"/>
        <end position="174"/>
    </location>
</feature>
<dbReference type="InterPro" id="IPR057136">
    <property type="entry name" value="At2g35280_TPR_dom"/>
</dbReference>
<dbReference type="PANTHER" id="PTHR33784:SF10">
    <property type="entry name" value="F-BOX PROTEIN"/>
    <property type="match status" value="1"/>
</dbReference>
<dbReference type="InterPro" id="IPR036047">
    <property type="entry name" value="F-box-like_dom_sf"/>
</dbReference>
<dbReference type="SUPFAM" id="SSF81383">
    <property type="entry name" value="F-box domain"/>
    <property type="match status" value="1"/>
</dbReference>
<gene>
    <name evidence="2" type="ORF">CASFOL_001915</name>
</gene>
<dbReference type="PANTHER" id="PTHR33784">
    <property type="entry name" value="OS05G0482100 PROTEIN"/>
    <property type="match status" value="1"/>
</dbReference>
<protein>
    <recommendedName>
        <fullName evidence="1">At2g35280-like TPR domain-containing protein</fullName>
    </recommendedName>
</protein>
<name>A0ABD3EGT4_9LAMI</name>
<evidence type="ECO:0000313" key="3">
    <source>
        <dbReference type="Proteomes" id="UP001632038"/>
    </source>
</evidence>
<dbReference type="AlphaFoldDB" id="A0ABD3EGT4"/>
<organism evidence="2 3">
    <name type="scientific">Castilleja foliolosa</name>
    <dbReference type="NCBI Taxonomy" id="1961234"/>
    <lineage>
        <taxon>Eukaryota</taxon>
        <taxon>Viridiplantae</taxon>
        <taxon>Streptophyta</taxon>
        <taxon>Embryophyta</taxon>
        <taxon>Tracheophyta</taxon>
        <taxon>Spermatophyta</taxon>
        <taxon>Magnoliopsida</taxon>
        <taxon>eudicotyledons</taxon>
        <taxon>Gunneridae</taxon>
        <taxon>Pentapetalae</taxon>
        <taxon>asterids</taxon>
        <taxon>lamiids</taxon>
        <taxon>Lamiales</taxon>
        <taxon>Orobanchaceae</taxon>
        <taxon>Pedicularideae</taxon>
        <taxon>Castillejinae</taxon>
        <taxon>Castilleja</taxon>
    </lineage>
</organism>
<accession>A0ABD3EGT4</accession>
<evidence type="ECO:0000313" key="2">
    <source>
        <dbReference type="EMBL" id="KAL3652234.1"/>
    </source>
</evidence>
<sequence>MQKQSKKIIKASRINCIERIPNEVLIREILGRVAESSYTDLFNLRLSCKIFNEIAEDKYVYQCVSLDRFPIVHWVPLKEKQKSFLNKCQEYGNPEMLYRQAMLDYFNRGKRRSACNHLDKAVKLDHKGAYYLACIIMIICGDPESKAFGIKYLSEFKKSNTKHVTRVCRNNLIKYLGKMWVNNPDLHRSSTCCSNPNPHQRRQMWCDDDAINECEACDADREIKMIRSTIHSYHE</sequence>
<dbReference type="EMBL" id="JAVIJP010000005">
    <property type="protein sequence ID" value="KAL3652234.1"/>
    <property type="molecule type" value="Genomic_DNA"/>
</dbReference>
<dbReference type="InterPro" id="IPR040338">
    <property type="entry name" value="At1g67623-like"/>
</dbReference>
<comment type="caution">
    <text evidence="2">The sequence shown here is derived from an EMBL/GenBank/DDBJ whole genome shotgun (WGS) entry which is preliminary data.</text>
</comment>
<evidence type="ECO:0000259" key="1">
    <source>
        <dbReference type="Pfam" id="PF23310"/>
    </source>
</evidence>